<keyword evidence="8" id="KW-1185">Reference proteome</keyword>
<evidence type="ECO:0000256" key="1">
    <source>
        <dbReference type="ARBA" id="ARBA00004127"/>
    </source>
</evidence>
<evidence type="ECO:0000256" key="5">
    <source>
        <dbReference type="SAM" id="Phobius"/>
    </source>
</evidence>
<feature type="transmembrane region" description="Helical" evidence="5">
    <location>
        <begin position="104"/>
        <end position="126"/>
    </location>
</feature>
<dbReference type="PANTHER" id="PTHR21324:SF2">
    <property type="entry name" value="EG:22E5.9 PROTEIN"/>
    <property type="match status" value="1"/>
</dbReference>
<evidence type="ECO:0000313" key="7">
    <source>
        <dbReference type="EMBL" id="KYK54330.1"/>
    </source>
</evidence>
<dbReference type="Proteomes" id="UP000076580">
    <property type="component" value="Chromosome 03"/>
</dbReference>
<sequence length="263" mass="29850">MATMAVRSYFSYWMLPVLSSLVWFGMLLGMLLYWLIDSHSSVYPSMSPDQTIAYISDVGAQELKPLFIAGSAITTLTLDLSFFSELWLRHNGRLVSNSSTGEKILVLLSIFFAIVGTCGLILLSVFDTLRYPRLHVLFLLLFILGYLFSAIFICWEYQRLGIKHRQHRALRASFWLKLAFILVEFALSLVFAGSMLAGNPNVAAGFEWTIAFIFTFYILSFVIDLLPAIRTRDPRNRFGRPSDTEVANVQNSRELEAATRGFQ</sequence>
<evidence type="ECO:0000256" key="3">
    <source>
        <dbReference type="ARBA" id="ARBA00022989"/>
    </source>
</evidence>
<feature type="transmembrane region" description="Helical" evidence="5">
    <location>
        <begin position="208"/>
        <end position="229"/>
    </location>
</feature>
<dbReference type="InParanoid" id="A0A151GB43"/>
<dbReference type="InterPro" id="IPR050911">
    <property type="entry name" value="DRAM/TMEM150_Autophagy_Mod"/>
</dbReference>
<accession>A0A151GB43</accession>
<feature type="transmembrane region" description="Helical" evidence="5">
    <location>
        <begin position="66"/>
        <end position="83"/>
    </location>
</feature>
<dbReference type="Pfam" id="PF10277">
    <property type="entry name" value="Frag1"/>
    <property type="match status" value="1"/>
</dbReference>
<feature type="domain" description="CWH43-like N-terminal" evidence="6">
    <location>
        <begin position="12"/>
        <end position="226"/>
    </location>
</feature>
<dbReference type="GO" id="GO:0005886">
    <property type="term" value="C:plasma membrane"/>
    <property type="evidence" value="ECO:0007669"/>
    <property type="project" value="TreeGrafter"/>
</dbReference>
<dbReference type="EMBL" id="LAYC01000003">
    <property type="protein sequence ID" value="KYK54330.1"/>
    <property type="molecule type" value="Genomic_DNA"/>
</dbReference>
<keyword evidence="2 5" id="KW-0812">Transmembrane</keyword>
<evidence type="ECO:0000256" key="2">
    <source>
        <dbReference type="ARBA" id="ARBA00022692"/>
    </source>
</evidence>
<dbReference type="GO" id="GO:0012505">
    <property type="term" value="C:endomembrane system"/>
    <property type="evidence" value="ECO:0007669"/>
    <property type="project" value="UniProtKB-SubCell"/>
</dbReference>
<dbReference type="InterPro" id="IPR019402">
    <property type="entry name" value="CWH43_N"/>
</dbReference>
<evidence type="ECO:0000256" key="4">
    <source>
        <dbReference type="ARBA" id="ARBA00023136"/>
    </source>
</evidence>
<dbReference type="PANTHER" id="PTHR21324">
    <property type="entry name" value="FASTING-INDUCIBLE INTEGRAL MEMBRANE PROTEIN TM6P1-RELATED"/>
    <property type="match status" value="1"/>
</dbReference>
<dbReference type="GeneID" id="63718930"/>
<name>A0A151GB43_DRECN</name>
<keyword evidence="3 5" id="KW-1133">Transmembrane helix</keyword>
<comment type="caution">
    <text evidence="7">The sequence shown here is derived from an EMBL/GenBank/DDBJ whole genome shotgun (WGS) entry which is preliminary data.</text>
</comment>
<dbReference type="STRING" id="98403.A0A151GB43"/>
<reference evidence="7 8" key="1">
    <citation type="journal article" date="2016" name="Sci. Rep.">
        <title>Insights into Adaptations to a Near-Obligate Nematode Endoparasitic Lifestyle from the Finished Genome of Drechmeria coniospora.</title>
        <authorList>
            <person name="Zhang L."/>
            <person name="Zhou Z."/>
            <person name="Guo Q."/>
            <person name="Fokkens L."/>
            <person name="Miskei M."/>
            <person name="Pocsi I."/>
            <person name="Zhang W."/>
            <person name="Chen M."/>
            <person name="Wang L."/>
            <person name="Sun Y."/>
            <person name="Donzelli B.G."/>
            <person name="Gibson D.M."/>
            <person name="Nelson D.R."/>
            <person name="Luo J.G."/>
            <person name="Rep M."/>
            <person name="Liu H."/>
            <person name="Yang S."/>
            <person name="Wang J."/>
            <person name="Krasnoff S.B."/>
            <person name="Xu Y."/>
            <person name="Molnar I."/>
            <person name="Lin M."/>
        </authorList>
    </citation>
    <scope>NUCLEOTIDE SEQUENCE [LARGE SCALE GENOMIC DNA]</scope>
    <source>
        <strain evidence="7 8">ARSEF 6962</strain>
    </source>
</reference>
<evidence type="ECO:0000313" key="8">
    <source>
        <dbReference type="Proteomes" id="UP000076580"/>
    </source>
</evidence>
<dbReference type="AlphaFoldDB" id="A0A151GB43"/>
<proteinExistence type="predicted"/>
<gene>
    <name evidence="7" type="ORF">DCS_06287</name>
</gene>
<keyword evidence="4 5" id="KW-0472">Membrane</keyword>
<feature type="transmembrane region" description="Helical" evidence="5">
    <location>
        <begin position="132"/>
        <end position="153"/>
    </location>
</feature>
<dbReference type="OrthoDB" id="10032492at2759"/>
<feature type="transmembrane region" description="Helical" evidence="5">
    <location>
        <begin position="12"/>
        <end position="36"/>
    </location>
</feature>
<dbReference type="RefSeq" id="XP_040653682.1">
    <property type="nucleotide sequence ID" value="XM_040803578.1"/>
</dbReference>
<protein>
    <recommendedName>
        <fullName evidence="6">CWH43-like N-terminal domain-containing protein</fullName>
    </recommendedName>
</protein>
<organism evidence="7 8">
    <name type="scientific">Drechmeria coniospora</name>
    <name type="common">Nematophagous fungus</name>
    <name type="synonym">Meria coniospora</name>
    <dbReference type="NCBI Taxonomy" id="98403"/>
    <lineage>
        <taxon>Eukaryota</taxon>
        <taxon>Fungi</taxon>
        <taxon>Dikarya</taxon>
        <taxon>Ascomycota</taxon>
        <taxon>Pezizomycotina</taxon>
        <taxon>Sordariomycetes</taxon>
        <taxon>Hypocreomycetidae</taxon>
        <taxon>Hypocreales</taxon>
        <taxon>Ophiocordycipitaceae</taxon>
        <taxon>Drechmeria</taxon>
    </lineage>
</organism>
<comment type="subcellular location">
    <subcellularLocation>
        <location evidence="1">Endomembrane system</location>
        <topology evidence="1">Multi-pass membrane protein</topology>
    </subcellularLocation>
</comment>
<feature type="transmembrane region" description="Helical" evidence="5">
    <location>
        <begin position="174"/>
        <end position="196"/>
    </location>
</feature>
<evidence type="ECO:0000259" key="6">
    <source>
        <dbReference type="Pfam" id="PF10277"/>
    </source>
</evidence>